<reference evidence="2" key="1">
    <citation type="submission" date="2011-12" db="EMBL/GenBank/DDBJ databases">
        <title>The genome sequence of Colletotrichum higginsianum IMI 34906.</title>
        <authorList>
            <person name="Ma L.-J."/>
            <person name="O'Connell R."/>
            <person name="van Themaat E.V.L."/>
            <person name="Stueber K."/>
            <person name="Young S.K."/>
            <person name="Zeng Q."/>
            <person name="Gargeya S."/>
            <person name="Fitzgerald M."/>
            <person name="Haas B."/>
            <person name="Abouelleil A."/>
            <person name="Alvarado L."/>
            <person name="Arachchi H.M."/>
            <person name="Berlin A."/>
            <person name="Chapman S.B."/>
            <person name="Gearin G."/>
            <person name="Goldberg J."/>
            <person name="Griggs A."/>
            <person name="Gujja S."/>
            <person name="Hansen M."/>
            <person name="Heiman D."/>
            <person name="Howarth C."/>
            <person name="Larimer J."/>
            <person name="Lui A."/>
            <person name="MacDonald P.J.P."/>
            <person name="McCowen C."/>
            <person name="Montmayeur A."/>
            <person name="Murphy C."/>
            <person name="Neiman D."/>
            <person name="Pearson M."/>
            <person name="Priest M."/>
            <person name="Roberts A."/>
            <person name="Saif S."/>
            <person name="Shea T."/>
            <person name="Sisk P."/>
            <person name="Stolte C."/>
            <person name="Sykes S."/>
            <person name="Wortman J."/>
            <person name="Nusbaum C."/>
            <person name="Birren B."/>
        </authorList>
    </citation>
    <scope>NUCLEOTIDE SEQUENCE [LARGE SCALE GENOMIC DNA]</scope>
    <source>
        <strain evidence="2">IMI 349063</strain>
    </source>
</reference>
<dbReference type="Proteomes" id="UP000092177">
    <property type="component" value="Chromosome 11"/>
</dbReference>
<dbReference type="Proteomes" id="UP000007174">
    <property type="component" value="Unassembled WGS sequence"/>
</dbReference>
<dbReference type="RefSeq" id="XP_018150676.1">
    <property type="nucleotide sequence ID" value="XM_018309433.1"/>
</dbReference>
<dbReference type="AlphaFoldDB" id="H1V412"/>
<evidence type="ECO:0000313" key="2">
    <source>
        <dbReference type="EMBL" id="CCF34964.1"/>
    </source>
</evidence>
<dbReference type="InterPro" id="IPR009003">
    <property type="entry name" value="Peptidase_S1_PA"/>
</dbReference>
<dbReference type="Gene3D" id="2.40.10.10">
    <property type="entry name" value="Trypsin-like serine proteases"/>
    <property type="match status" value="1"/>
</dbReference>
<dbReference type="VEuPathDB" id="FungiDB:CH63R_14459"/>
<proteinExistence type="predicted"/>
<evidence type="ECO:0000313" key="5">
    <source>
        <dbReference type="Proteomes" id="UP000092177"/>
    </source>
</evidence>
<name>H1V412_COLHI</name>
<dbReference type="HOGENOM" id="CLU_024804_2_1_1"/>
<evidence type="ECO:0000313" key="3">
    <source>
        <dbReference type="EMBL" id="OBR02158.1"/>
    </source>
</evidence>
<dbReference type="SUPFAM" id="SSF50494">
    <property type="entry name" value="Trypsin-like serine proteases"/>
    <property type="match status" value="1"/>
</dbReference>
<reference evidence="4" key="2">
    <citation type="journal article" date="2012" name="Nat. Genet.">
        <title>Lifestyle transitions in plant pathogenic Colletotrichum fungi deciphered by genome and transcriptome analyses.</title>
        <authorList>
            <person name="O'Connell R.J."/>
            <person name="Thon M.R."/>
            <person name="Hacquard S."/>
            <person name="Amyotte S.G."/>
            <person name="Kleemann J."/>
            <person name="Torres M.F."/>
            <person name="Damm U."/>
            <person name="Buiate E.A."/>
            <person name="Epstein L."/>
            <person name="Alkan N."/>
            <person name="Altmueller J."/>
            <person name="Alvarado-Balderrama L."/>
            <person name="Bauser C.A."/>
            <person name="Becker C."/>
            <person name="Birren B.W."/>
            <person name="Chen Z."/>
            <person name="Choi J."/>
            <person name="Crouch J.A."/>
            <person name="Duvick J.P."/>
            <person name="Farman M.A."/>
            <person name="Gan P."/>
            <person name="Heiman D."/>
            <person name="Henrissat B."/>
            <person name="Howard R.J."/>
            <person name="Kabbage M."/>
            <person name="Koch C."/>
            <person name="Kracher B."/>
            <person name="Kubo Y."/>
            <person name="Law A.D."/>
            <person name="Lebrun M.-H."/>
            <person name="Lee Y.-H."/>
            <person name="Miyara I."/>
            <person name="Moore N."/>
            <person name="Neumann U."/>
            <person name="Nordstroem K."/>
            <person name="Panaccione D.G."/>
            <person name="Panstruga R."/>
            <person name="Place M."/>
            <person name="Proctor R.H."/>
            <person name="Prusky D."/>
            <person name="Rech G."/>
            <person name="Reinhardt R."/>
            <person name="Rollins J.A."/>
            <person name="Rounsley S."/>
            <person name="Schardl C.L."/>
            <person name="Schwartz D.C."/>
            <person name="Shenoy N."/>
            <person name="Shirasu K."/>
            <person name="Sikhakolli U.R."/>
            <person name="Stueber K."/>
            <person name="Sukno S.A."/>
            <person name="Sweigard J.A."/>
            <person name="Takano Y."/>
            <person name="Takahara H."/>
            <person name="Trail F."/>
            <person name="van der Does H.C."/>
            <person name="Voll L.M."/>
            <person name="Will I."/>
            <person name="Young S."/>
            <person name="Zeng Q."/>
            <person name="Zhang J."/>
            <person name="Zhou S."/>
            <person name="Dickman M.B."/>
            <person name="Schulze-Lefert P."/>
            <person name="Ver Loren van Themaat E."/>
            <person name="Ma L.-J."/>
            <person name="Vaillancourt L.J."/>
        </authorList>
    </citation>
    <scope>NUCLEOTIDE SEQUENCE [LARGE SCALE GENOMIC DNA]</scope>
    <source>
        <strain evidence="4">IMI 349063</strain>
    </source>
</reference>
<organism evidence="2 4">
    <name type="scientific">Colletotrichum higginsianum (strain IMI 349063)</name>
    <name type="common">Crucifer anthracnose fungus</name>
    <dbReference type="NCBI Taxonomy" id="759273"/>
    <lineage>
        <taxon>Eukaryota</taxon>
        <taxon>Fungi</taxon>
        <taxon>Dikarya</taxon>
        <taxon>Ascomycota</taxon>
        <taxon>Pezizomycotina</taxon>
        <taxon>Sordariomycetes</taxon>
        <taxon>Hypocreomycetidae</taxon>
        <taxon>Glomerellales</taxon>
        <taxon>Glomerellaceae</taxon>
        <taxon>Colletotrichum</taxon>
        <taxon>Colletotrichum destructivum species complex</taxon>
    </lineage>
</organism>
<dbReference type="STRING" id="759273.H1V412"/>
<dbReference type="GeneID" id="28873540"/>
<gene>
    <name evidence="2" type="ORF">CH063_00192</name>
    <name evidence="3" type="ORF">CH63R_14459</name>
</gene>
<reference evidence="3" key="3">
    <citation type="submission" date="2016-02" db="EMBL/GenBank/DDBJ databases">
        <title>Resequencing and annotation of the Colletotrichum higginsianum genome.</title>
        <authorList>
            <person name="O'Connell R."/>
            <person name="Zambounis A."/>
            <person name="Thon M."/>
            <person name="Dallery J.-F."/>
        </authorList>
    </citation>
    <scope>NUCLEOTIDE SEQUENCE [LARGE SCALE GENOMIC DNA]</scope>
    <source>
        <strain evidence="3">IMI 349063</strain>
    </source>
</reference>
<dbReference type="KEGG" id="chig:CH63R_14459"/>
<keyword evidence="5" id="KW-1185">Reference proteome</keyword>
<dbReference type="EMBL" id="LTAN01000011">
    <property type="protein sequence ID" value="OBR02158.1"/>
    <property type="molecule type" value="Genomic_DNA"/>
</dbReference>
<reference evidence="5" key="4">
    <citation type="journal article" date="2017" name="BMC Genomics">
        <title>Gapless genome assembly of Colletotrichum higginsianum reveals chromosome structure and association of transposable elements with secondary metabolite gene clusters.</title>
        <authorList>
            <person name="Dallery J.-F."/>
            <person name="Lapalu N."/>
            <person name="Zampounis A."/>
            <person name="Pigne S."/>
            <person name="Luyten I."/>
            <person name="Amselem J."/>
            <person name="Wittenberg A.H.J."/>
            <person name="Zhou S."/>
            <person name="de Queiroz M.V."/>
            <person name="Robin G.P."/>
            <person name="Auger A."/>
            <person name="Hainaut M."/>
            <person name="Henrissat B."/>
            <person name="Kim K.-T."/>
            <person name="Lee Y.-H."/>
            <person name="Lespinet O."/>
            <person name="Schwartz D.C."/>
            <person name="Thon M.R."/>
            <person name="O'Connell R.J."/>
        </authorList>
    </citation>
    <scope>NUCLEOTIDE SEQUENCE [LARGE SCALE GENOMIC DNA]</scope>
    <source>
        <strain evidence="5">IMI 349063</strain>
    </source>
</reference>
<dbReference type="EMBL" id="CACQ02001346">
    <property type="protein sequence ID" value="CCF34964.1"/>
    <property type="molecule type" value="Genomic_DNA"/>
</dbReference>
<sequence length="513" mass="57316">MDFERPPTELERNCFYHGLPSQPKLVARSSLTPFRYNVDDPWSSDRKTLAVAGEHAIASTWNNEPSTLKHQILGILTQQNVDWQAIDILRIGYEDEEKPLIVSISVLTDTLPWKTGNQVARDCRKALVEHGLDDVHCEIKESKLVNLSSSFAVHQQDAHNYPPTYQSYMYQLSDQLGTAIASKDQPRREGTKGIYLHRIGSEPAEIFALTCRHVCYSSSEKGNRLPEENTLPSKPVIQSPEKTHNKTVHQLEIFRDKAVAAIHHAEQKQEACNVDLSSSIARLQGETNAANDMLQYFYRRTSLSSRIIGEVAYTSDYVVRTSKCLSDWCLIRLKADSHERRLSDVSNRVYIGGGDLKSRFPGREPTIIIQDLQDDQTIRIQGIVTVSELQDPRQERIVGTRGQRSGLTFGIVNNVKSVTRRVFDRELVSQECCIVADGDNASRAFTQPGNSGACVFDLAGRAVGMVTSGISRDNMLVGGDDYGLDVAVDVTYATPMEWLLADMKACGVPMEIL</sequence>
<dbReference type="eggNOG" id="ENOG502QR0D">
    <property type="taxonomic scope" value="Eukaryota"/>
</dbReference>
<protein>
    <submittedName>
        <fullName evidence="2">Uncharacterized protein</fullName>
    </submittedName>
</protein>
<accession>H1V412</accession>
<feature type="region of interest" description="Disordered" evidence="1">
    <location>
        <begin position="220"/>
        <end position="242"/>
    </location>
</feature>
<dbReference type="InterPro" id="IPR043504">
    <property type="entry name" value="Peptidase_S1_PA_chymotrypsin"/>
</dbReference>
<dbReference type="OrthoDB" id="5424209at2759"/>
<evidence type="ECO:0000313" key="4">
    <source>
        <dbReference type="Proteomes" id="UP000007174"/>
    </source>
</evidence>
<evidence type="ECO:0000256" key="1">
    <source>
        <dbReference type="SAM" id="MobiDB-lite"/>
    </source>
</evidence>